<sequence>MSNLELLIDSWNIRISKHIEKMSEFENFKKNVFIKNNSFKQNRIIRYYDKKQNDNICDLDIKFFTFIFFILFIFLCTKIWKVYDALKEKATIFNETNLFSFGFLNQLLLKNL</sequence>
<proteinExistence type="predicted"/>
<dbReference type="AlphaFoldDB" id="A0A4Q9LEQ9"/>
<keyword evidence="1" id="KW-0472">Membrane</keyword>
<dbReference type="VEuPathDB" id="MicrosporidiaDB:CWI36_0444p0020"/>
<organism evidence="2 3">
    <name type="scientific">Hamiltosporidium magnivora</name>
    <dbReference type="NCBI Taxonomy" id="148818"/>
    <lineage>
        <taxon>Eukaryota</taxon>
        <taxon>Fungi</taxon>
        <taxon>Fungi incertae sedis</taxon>
        <taxon>Microsporidia</taxon>
        <taxon>Dubosqiidae</taxon>
        <taxon>Hamiltosporidium</taxon>
    </lineage>
</organism>
<dbReference type="EMBL" id="PITI01000444">
    <property type="protein sequence ID" value="TBU06467.1"/>
    <property type="molecule type" value="Genomic_DNA"/>
</dbReference>
<keyword evidence="1" id="KW-1133">Transmembrane helix</keyword>
<evidence type="ECO:0000313" key="3">
    <source>
        <dbReference type="Proteomes" id="UP000291404"/>
    </source>
</evidence>
<feature type="transmembrane region" description="Helical" evidence="1">
    <location>
        <begin position="61"/>
        <end position="80"/>
    </location>
</feature>
<keyword evidence="1" id="KW-0812">Transmembrane</keyword>
<dbReference type="Proteomes" id="UP000291404">
    <property type="component" value="Unassembled WGS sequence"/>
</dbReference>
<protein>
    <submittedName>
        <fullName evidence="2">Uncharacterized protein</fullName>
    </submittedName>
</protein>
<gene>
    <name evidence="2" type="ORF">CWI36_0444p0020</name>
</gene>
<dbReference type="VEuPathDB" id="MicrosporidiaDB:CWI39_0627p0010"/>
<reference evidence="2 3" key="1">
    <citation type="submission" date="2017-12" db="EMBL/GenBank/DDBJ databases">
        <authorList>
            <person name="Pombert J.-F."/>
            <person name="Haag K.L."/>
            <person name="Ebert D."/>
        </authorList>
    </citation>
    <scope>NUCLEOTIDE SEQUENCE [LARGE SCALE GENOMIC DNA]</scope>
    <source>
        <strain evidence="2">BE-OM-2</strain>
    </source>
</reference>
<keyword evidence="3" id="KW-1185">Reference proteome</keyword>
<comment type="caution">
    <text evidence="2">The sequence shown here is derived from an EMBL/GenBank/DDBJ whole genome shotgun (WGS) entry which is preliminary data.</text>
</comment>
<evidence type="ECO:0000256" key="1">
    <source>
        <dbReference type="SAM" id="Phobius"/>
    </source>
</evidence>
<name>A0A4Q9LEQ9_9MICR</name>
<evidence type="ECO:0000313" key="2">
    <source>
        <dbReference type="EMBL" id="TBU06467.1"/>
    </source>
</evidence>
<accession>A0A4Q9LEQ9</accession>